<dbReference type="SUPFAM" id="SSF75011">
    <property type="entry name" value="3-carboxy-cis,cis-mucoante lactonizing enzyme"/>
    <property type="match status" value="1"/>
</dbReference>
<dbReference type="PATRIC" id="fig|673862.3.peg.199"/>
<dbReference type="Pfam" id="PF13927">
    <property type="entry name" value="Ig_3"/>
    <property type="match status" value="3"/>
</dbReference>
<sequence>MVKSNFVLKIFLFITLFIMQAVEVLNGACSFGSIVGSLSNATGTLALGATYGFDYSPVTSSGMFAAITDYSNSRVYLYQVNQSTGAFTQINNYVTGLGARPISVSFSEVTQSGNLFAGVCNSNANSVSLYQVTSSGLSSLTSISGLAIQPYSIAFSSSFSSGTSEYFFACVVGYNSDGTSAIYLYQVDANTGTFTQITSGIPSISSGSNPRWVDFSQVTSGNNLFLAIAYSGTNVVSVYNVDTTSGGLTETSNLSVSSPYGVAFSPITSSGQLFLASANYGDSTLSLYQVNQDSGIANLWQSVSGGTSPTSVAFSPLMGDTLLLAAVNQGTSNEPSILTYQVNFSIESLTLRANEALVRSSLGGALSGAVSFSPISTQGMLFVGASDNFQYVSTYVVTQCLNGTCARGSLYNSTGEIAGGSTYGFDYSPVTSFGMVAAVTDYPGARVHLYQVDPYTGGFSEINSSGTGISPVAVSFSHITQSGNLFAGVCNYASNSVSLYQVTSSGLSSLASISGLSFSPNSISFSPSFSTGSDEYFFASVVGRAGVYLCRVNANTGSFTPITSGLPTIGTSQWTDFSPITSSGDLFLAIADTQNNTIFVYNVDTTNGSLTEVSSETVSSPYGVVFSPITPSGQLFLASANYSDNSISIYQVNQTTGALTLAANTSGGTGPRALSFSPITLEGSLFLSVVNEGGSSSGSVLIYNVDTSGSLGYLGTSSLVTNSSGFANGWAIAFSPISSQGQLFLGASGQYAYASTYQVNQCLISPTPASVCNNGSITFTGNILSGTESNYTYSWTGPNSYTANTQTITISPATVQNRGIYTLVVTDTDGNIVGNEAVFLSVGSLSVSVIPTNSLVCVGSNVTLTATASGSSGYTYSWTGPNGYTSTGNSITISNIASNMTGLYTVTVTDASSCQASSSSRVIVDVINFSIRSDTGSTNICQGSSITLDANITSGIAPYTYSWTGPNNFVSSSDTITVSDAGTYTLTITDALGCTSDLVSQVITSSNSPSVTILASPSNSTCLGTGITLTAQAAGGSGVYDNYEWSYNGVVQPGNSSTYVIDGSSIDQSGNYSVTVTDSNGCSGASPNLVVTVSNNPVVTISPSPATVCQGSNITLIGNVSNGSGSYTYQWTLNGTIVGTSSTLIVNNASLSDTGSYLLTVSDSVTGCSGSNTVSLTVNSNPTVTVSPATVSSCIGRNVTLTANIICGNDSYTYNWTGPNGFTATGSTITVPNLTSAGAGTYTVTITDSSGIQAQASSNVIVNPNPTLVITPNPAITCVGTDITFTGTAKGGSGTYTYSWVFNGTEIGTSSTLTIVNPDSSSAGNYTLIVTDSNGCQASSSIILTVNENIQVEAIACPSLVCSNSNVTLTAYPSCGSGDYSYSWSGPNGYTSFQNPLTLLNVTADYSGLYNVTVTDSQGNQAYAFANLLVNDNPLVTITPNPAITCVGTDITLLGSATGGSGDYSYQWLFNGNVIGTTSSLTIADPSLSDSGAYSLTVTDTEGCQTTASVNLIVSDTLVVAINPSSTAICSGGSVTLTAAAGCGSGGYIYQWTLPNGSTYTGNPLVVSSATSSDSGTYSVIVTDSDGNQASSNAQLTVNNNPSVVINPNPATVCTGSSITLNAISSGGSGFYTYQWLFNGSVIGTNSTLTINNASASAEGQYTVIVADSNGCIANSSVTLTVNDSPQVNITPNPAIVCVGENITLMANITGGSSEYISYQWIFNGNIVSTSTTLSISNANLTDSGIYQFTVTDSNNCSSTSSVNLIVSDMLTVVIDPDAVILCTGNTLTLTAIANCGSGDYSYQWTLPNGETFTGNPLVVNSVSSSNIGTYRVVVTDSNGNQASYTSQVSVNEVDVNIISGSDLLNATQTICQGQTITLTAQVISGNPPYTYQWTGPNGFSSTEQIINIPNAQIINSGTYSVVVTSCDETGQVCCIGQSSAQVIVNNIEVSITPSSIAVCPASNITLSSNVIGGISPYTYQWSGPNGFTATTQDITINNISASQAGTYTLTVTDSNGCSSTSSSVIDIEPLLISVIPNTPVVEEGGSITLRADIVCGQGPFIYQWTGPNGFTSNSPIITINNANVLNTGTYTLTVTDVNGNIITITIEVILDNLSVNIISNTLNIRQGQTIVLIAEPKDGQPPYTYQWFGPAVTRSTSGQLISTDQILIVNDATTANSGIYTVVVTDAYGFTASDSVNVTVRTTSSLSNAISAKYCS</sequence>
<dbReference type="RefSeq" id="WP_023791258.1">
    <property type="nucleotide sequence ID" value="NC_023003.1"/>
</dbReference>
<reference evidence="4 5" key="1">
    <citation type="journal article" date="2015" name="Biol. Direct">
        <title>Babela massiliensis, a representative of a widespread bacterial phylum with unusual adaptations to parasitism in amoebae.</title>
        <authorList>
            <person name="Pagnier I."/>
            <person name="Yutin N."/>
            <person name="Croce O."/>
            <person name="Makarova K.S."/>
            <person name="Wolf Y.I."/>
            <person name="Benamar S."/>
            <person name="Raoult D."/>
            <person name="Koonin E.V."/>
            <person name="La Scola B."/>
        </authorList>
    </citation>
    <scope>NUCLEOTIDE SEQUENCE [LARGE SCALE GENOMIC DNA]</scope>
    <source>
        <strain evidence="5">BABL1</strain>
    </source>
</reference>
<dbReference type="GO" id="GO:0005886">
    <property type="term" value="C:plasma membrane"/>
    <property type="evidence" value="ECO:0007669"/>
    <property type="project" value="TreeGrafter"/>
</dbReference>
<dbReference type="InterPro" id="IPR036179">
    <property type="entry name" value="Ig-like_dom_sf"/>
</dbReference>
<dbReference type="InterPro" id="IPR013783">
    <property type="entry name" value="Ig-like_fold"/>
</dbReference>
<dbReference type="PANTHER" id="PTHR45080">
    <property type="entry name" value="CONTACTIN 5"/>
    <property type="match status" value="1"/>
</dbReference>
<organism evidence="4 5">
    <name type="scientific">Candidatus Babela massiliensis</name>
    <dbReference type="NCBI Taxonomy" id="673862"/>
    <lineage>
        <taxon>Bacteria</taxon>
        <taxon>Candidatus Babelota</taxon>
        <taxon>Candidatus Babeliae</taxon>
        <taxon>Candidatus Babeliales</taxon>
        <taxon>Candidatus Babeliaceae</taxon>
        <taxon>Candidatus Babela</taxon>
    </lineage>
</organism>
<dbReference type="PROSITE" id="PS50835">
    <property type="entry name" value="IG_LIKE"/>
    <property type="match status" value="6"/>
</dbReference>
<dbReference type="InterPro" id="IPR050958">
    <property type="entry name" value="Cell_Adh-Cytoskel_Orgn"/>
</dbReference>
<dbReference type="SMART" id="SM00089">
    <property type="entry name" value="PKD"/>
    <property type="match status" value="11"/>
</dbReference>
<dbReference type="OrthoDB" id="7794186at2"/>
<evidence type="ECO:0000256" key="1">
    <source>
        <dbReference type="ARBA" id="ARBA00022729"/>
    </source>
</evidence>
<protein>
    <submittedName>
        <fullName evidence="4">Immunoglobulin-like repeats containing protein domain</fullName>
    </submittedName>
</protein>
<feature type="domain" description="Ig-like" evidence="3">
    <location>
        <begin position="1434"/>
        <end position="1511"/>
    </location>
</feature>
<dbReference type="eggNOG" id="COG2706">
    <property type="taxonomic scope" value="Bacteria"/>
</dbReference>
<dbReference type="HOGENOM" id="CLU_233627_0_0_7"/>
<dbReference type="InterPro" id="IPR015943">
    <property type="entry name" value="WD40/YVTN_repeat-like_dom_sf"/>
</dbReference>
<evidence type="ECO:0000259" key="3">
    <source>
        <dbReference type="PROSITE" id="PS50835"/>
    </source>
</evidence>
<keyword evidence="1" id="KW-0732">Signal</keyword>
<accession>V6DIF6</accession>
<dbReference type="EMBL" id="HG793133">
    <property type="protein sequence ID" value="CDK30311.1"/>
    <property type="molecule type" value="Genomic_DNA"/>
</dbReference>
<dbReference type="InterPro" id="IPR003599">
    <property type="entry name" value="Ig_sub"/>
</dbReference>
<dbReference type="Pfam" id="PF10282">
    <property type="entry name" value="Lactonase"/>
    <property type="match status" value="2"/>
</dbReference>
<evidence type="ECO:0000313" key="4">
    <source>
        <dbReference type="EMBL" id="CDK30311.1"/>
    </source>
</evidence>
<keyword evidence="2" id="KW-1015">Disulfide bond</keyword>
<dbReference type="PANTHER" id="PTHR45080:SF8">
    <property type="entry name" value="IG-LIKE DOMAIN-CONTAINING PROTEIN"/>
    <property type="match status" value="1"/>
</dbReference>
<evidence type="ECO:0000256" key="2">
    <source>
        <dbReference type="ARBA" id="ARBA00023157"/>
    </source>
</evidence>
<feature type="domain" description="Ig-like" evidence="3">
    <location>
        <begin position="1266"/>
        <end position="1345"/>
    </location>
</feature>
<proteinExistence type="predicted"/>
<dbReference type="SUPFAM" id="SSF50960">
    <property type="entry name" value="TolB, C-terminal domain"/>
    <property type="match status" value="1"/>
</dbReference>
<feature type="domain" description="Ig-like" evidence="3">
    <location>
        <begin position="1686"/>
        <end position="1764"/>
    </location>
</feature>
<dbReference type="GO" id="GO:0007156">
    <property type="term" value="P:homophilic cell adhesion via plasma membrane adhesion molecules"/>
    <property type="evidence" value="ECO:0007669"/>
    <property type="project" value="TreeGrafter"/>
</dbReference>
<dbReference type="SMART" id="SM00409">
    <property type="entry name" value="IG"/>
    <property type="match status" value="16"/>
</dbReference>
<dbReference type="SUPFAM" id="SSF48726">
    <property type="entry name" value="Immunoglobulin"/>
    <property type="match status" value="11"/>
</dbReference>
<dbReference type="InterPro" id="IPR022409">
    <property type="entry name" value="PKD/Chitinase_dom"/>
</dbReference>
<dbReference type="InterPro" id="IPR019405">
    <property type="entry name" value="Lactonase_7-beta_prop"/>
</dbReference>
<dbReference type="Gene3D" id="2.130.10.10">
    <property type="entry name" value="YVTN repeat-like/Quinoprotein amine dehydrogenase"/>
    <property type="match status" value="3"/>
</dbReference>
<dbReference type="eggNOG" id="COG1520">
    <property type="taxonomic scope" value="Bacteria"/>
</dbReference>
<dbReference type="STRING" id="673862.BABL1_gene_707"/>
<dbReference type="Gene3D" id="2.60.40.10">
    <property type="entry name" value="Immunoglobulins"/>
    <property type="match status" value="17"/>
</dbReference>
<feature type="domain" description="Ig-like" evidence="3">
    <location>
        <begin position="1097"/>
        <end position="1175"/>
    </location>
</feature>
<name>V6DIF6_9BACT</name>
<feature type="domain" description="Ig-like" evidence="3">
    <location>
        <begin position="1602"/>
        <end position="1681"/>
    </location>
</feature>
<dbReference type="KEGG" id="dpb:BABL1_gene_707"/>
<feature type="domain" description="Ig-like" evidence="3">
    <location>
        <begin position="1009"/>
        <end position="1092"/>
    </location>
</feature>
<gene>
    <name evidence="4" type="ORF">BABL1_gene_707</name>
</gene>
<dbReference type="Proteomes" id="UP000018769">
    <property type="component" value="Chromosome I"/>
</dbReference>
<keyword evidence="5" id="KW-1185">Reference proteome</keyword>
<dbReference type="InterPro" id="IPR007110">
    <property type="entry name" value="Ig-like_dom"/>
</dbReference>
<evidence type="ECO:0000313" key="5">
    <source>
        <dbReference type="Proteomes" id="UP000018769"/>
    </source>
</evidence>